<organism evidence="1 2">
    <name type="scientific">Halobacillus salinarum</name>
    <dbReference type="NCBI Taxonomy" id="2932257"/>
    <lineage>
        <taxon>Bacteria</taxon>
        <taxon>Bacillati</taxon>
        <taxon>Bacillota</taxon>
        <taxon>Bacilli</taxon>
        <taxon>Bacillales</taxon>
        <taxon>Bacillaceae</taxon>
        <taxon>Halobacillus</taxon>
    </lineage>
</organism>
<keyword evidence="2" id="KW-1185">Reference proteome</keyword>
<accession>A0ABY4EHG8</accession>
<evidence type="ECO:0000313" key="1">
    <source>
        <dbReference type="EMBL" id="UOQ42917.1"/>
    </source>
</evidence>
<dbReference type="Proteomes" id="UP000831787">
    <property type="component" value="Chromosome"/>
</dbReference>
<gene>
    <name evidence="1" type="ORF">MUN89_13220</name>
</gene>
<evidence type="ECO:0000313" key="2">
    <source>
        <dbReference type="Proteomes" id="UP000831787"/>
    </source>
</evidence>
<name>A0ABY4EHG8_9BACI</name>
<protein>
    <submittedName>
        <fullName evidence="1">Uncharacterized protein</fullName>
    </submittedName>
</protein>
<dbReference type="RefSeq" id="WP_244708277.1">
    <property type="nucleotide sequence ID" value="NZ_CP095073.1"/>
</dbReference>
<dbReference type="EMBL" id="CP095073">
    <property type="protein sequence ID" value="UOQ42917.1"/>
    <property type="molecule type" value="Genomic_DNA"/>
</dbReference>
<reference evidence="1 2" key="1">
    <citation type="submission" date="2022-04" db="EMBL/GenBank/DDBJ databases">
        <title>Halobacillus sp. isolated from saltern.</title>
        <authorList>
            <person name="Won M."/>
            <person name="Lee C.-M."/>
            <person name="Woen H.-Y."/>
            <person name="Kwon S.-W."/>
        </authorList>
    </citation>
    <scope>NUCLEOTIDE SEQUENCE [LARGE SCALE GENOMIC DNA]</scope>
    <source>
        <strain evidence="1 2">SSBR10-3</strain>
    </source>
</reference>
<sequence length="104" mass="11521">MNNHPYNKGYHPDDSNEVITCNCCVTGLAETILKRFRCGDTIGITFFVEGGAGIFIGRFRGLEDHVLEIDDLLVPGTTSFVPLCDIGSIEKGLQFQEQPMQINK</sequence>
<proteinExistence type="predicted"/>